<proteinExistence type="predicted"/>
<evidence type="ECO:0000313" key="1">
    <source>
        <dbReference type="EMBL" id="KAJ9122649.1"/>
    </source>
</evidence>
<name>A0ACC2XF30_9TREE</name>
<organism evidence="1 2">
    <name type="scientific">Naganishia onofrii</name>
    <dbReference type="NCBI Taxonomy" id="1851511"/>
    <lineage>
        <taxon>Eukaryota</taxon>
        <taxon>Fungi</taxon>
        <taxon>Dikarya</taxon>
        <taxon>Basidiomycota</taxon>
        <taxon>Agaricomycotina</taxon>
        <taxon>Tremellomycetes</taxon>
        <taxon>Filobasidiales</taxon>
        <taxon>Filobasidiaceae</taxon>
        <taxon>Naganishia</taxon>
    </lineage>
</organism>
<reference evidence="1" key="1">
    <citation type="submission" date="2023-04" db="EMBL/GenBank/DDBJ databases">
        <title>Draft Genome sequencing of Naganishia species isolated from polar environments using Oxford Nanopore Technology.</title>
        <authorList>
            <person name="Leo P."/>
            <person name="Venkateswaran K."/>
        </authorList>
    </citation>
    <scope>NUCLEOTIDE SEQUENCE</scope>
    <source>
        <strain evidence="1">DBVPG 5303</strain>
    </source>
</reference>
<dbReference type="EMBL" id="JASBWV010000014">
    <property type="protein sequence ID" value="KAJ9122649.1"/>
    <property type="molecule type" value="Genomic_DNA"/>
</dbReference>
<keyword evidence="2" id="KW-1185">Reference proteome</keyword>
<comment type="caution">
    <text evidence="1">The sequence shown here is derived from an EMBL/GenBank/DDBJ whole genome shotgun (WGS) entry which is preliminary data.</text>
</comment>
<protein>
    <submittedName>
        <fullName evidence="1">Uncharacterized protein</fullName>
    </submittedName>
</protein>
<dbReference type="Proteomes" id="UP001234202">
    <property type="component" value="Unassembled WGS sequence"/>
</dbReference>
<gene>
    <name evidence="1" type="ORF">QFC24_004077</name>
</gene>
<sequence>MADRQAHTTNAGSLARSKSLSGKQAQQQQQPGMTSTPTANGTSAQPVPPMRRSASQRGPSNPRRPSDAAAVRAGIPGLMSTSELYNAVPAPPPHLRNEPAPPSPLANGHSDGTNGGEPKLVRPQPVAFGAPAGAPGSALSTTATPATSFYGGGGFTALPEGSPLSSPFSSAPPSRRGSFVVSHPHASGPRPPVIRRRDSNASGSGYMGVPEYPPLAGGQVYVDVDTAATPSMLSRAGSPTLPLMTQKTASRSSSRRGSMADGAMGPGGRPVLGGGFGGFEMSMMSRVKKTEEFVGSIDCGTTSTRFIIFDKYAKIICEHQTEYPQHYPHPNWHEHEPQDLVDSVNTCIAAAIEKLEFLGFSADSVKCIGITNQRETTLCWDKQTGKALCRAIVWDDARTVSMVREFQKKLDEEGLPAVEGEEEVRDYAQTALEIKNGIQAKAAEAATSLLHKLDIDIHGAATPVPNHPRPEAGQSGSVTASQEGSSTPVINSDASIQPDAKRRKKGKDALVDVTGLPLSTYFSAIKLKWMVAHHRDVREAYEQDRMAFGTVDSWLLYNLTGAADGGVHAIDVTNASRTLLMSIKKLEWYEPLLQFFDLKRSILPKIVSSSEVYGNIKGGPLDGIPVAGMIGDQQAALVGNKCLGKGEAKNTYGTGSFVLFNTGRDVVRSENGLISTLAYQLGPDAPATYALEGSIAVAGSAIKWLRDQLGIIGDSSEMDALCGHVKDTGGVYFVTAFSGLLAPYWDPNAGGMIVGLTQYSTSAHIARATLEAVCYQTRAVLDVIEKESGVRLEELKVDGGVTNSDLAMQIQADIGGFRICRPAMRESTALGSALLAGSACGLFGWDLTKPETLKEVNTEEAMFFEPILPEIKRLKQISGWKKAVERARAWHTNEEEDEAEAEWEKQLEEEEAKRVEGLASPSEVNAKSA</sequence>
<accession>A0ACC2XF30</accession>
<evidence type="ECO:0000313" key="2">
    <source>
        <dbReference type="Proteomes" id="UP001234202"/>
    </source>
</evidence>